<comment type="cofactor">
    <cofactor evidence="1 10">
        <name>Mg(2+)</name>
        <dbReference type="ChEBI" id="CHEBI:18420"/>
    </cofactor>
</comment>
<evidence type="ECO:0000256" key="4">
    <source>
        <dbReference type="ARBA" id="ARBA00022741"/>
    </source>
</evidence>
<feature type="binding site" evidence="10">
    <location>
        <begin position="153"/>
        <end position="154"/>
    </location>
    <ligand>
        <name>ATP</name>
        <dbReference type="ChEBI" id="CHEBI:30616"/>
    </ligand>
</feature>
<dbReference type="PRINTS" id="PR00476">
    <property type="entry name" value="PHFRCTKINASE"/>
</dbReference>
<evidence type="ECO:0000256" key="3">
    <source>
        <dbReference type="ARBA" id="ARBA00022723"/>
    </source>
</evidence>
<comment type="similarity">
    <text evidence="10">Belongs to the phosphofructokinase type A (PFKA) family. PPi-dependent PFK group II subfamily. Atypical ATP-dependent clade 'X' sub-subfamily.</text>
</comment>
<dbReference type="NCBIfam" id="NF005301">
    <property type="entry name" value="PRK06830.1"/>
    <property type="match status" value="1"/>
</dbReference>
<gene>
    <name evidence="10" type="primary">pfkA</name>
</gene>
<keyword evidence="3 10" id="KW-0479">Metal-binding</keyword>
<dbReference type="EMBL" id="JQ844225">
    <property type="protein sequence ID" value="AGS53214.1"/>
    <property type="molecule type" value="Genomic_DNA"/>
</dbReference>
<keyword evidence="2 10" id="KW-0808">Transferase</keyword>
<dbReference type="PIRSF" id="PIRSF000534">
    <property type="entry name" value="PPi_PFK_TP0108"/>
    <property type="match status" value="1"/>
</dbReference>
<comment type="subcellular location">
    <subcellularLocation>
        <location evidence="10">Cytoplasm</location>
    </subcellularLocation>
</comment>
<evidence type="ECO:0000313" key="12">
    <source>
        <dbReference type="EMBL" id="AGS53214.1"/>
    </source>
</evidence>
<comment type="subunit">
    <text evidence="10">Homodimer.</text>
</comment>
<keyword evidence="6 10" id="KW-0067">ATP-binding</keyword>
<evidence type="ECO:0000256" key="6">
    <source>
        <dbReference type="ARBA" id="ARBA00022840"/>
    </source>
</evidence>
<dbReference type="InterPro" id="IPR022953">
    <property type="entry name" value="ATP_PFK"/>
</dbReference>
<feature type="binding site" evidence="10">
    <location>
        <begin position="179"/>
        <end position="182"/>
    </location>
    <ligand>
        <name>ATP</name>
        <dbReference type="ChEBI" id="CHEBI:30616"/>
    </ligand>
</feature>
<feature type="binding site" evidence="10">
    <location>
        <begin position="253"/>
        <end position="255"/>
    </location>
    <ligand>
        <name>substrate</name>
    </ligand>
</feature>
<comment type="pathway">
    <text evidence="10">Carbohydrate degradation; glycolysis; D-glyceraldehyde 3-phosphate and glycerone phosphate from D-glucose: step 3/4.</text>
</comment>
<evidence type="ECO:0000256" key="1">
    <source>
        <dbReference type="ARBA" id="ARBA00001946"/>
    </source>
</evidence>
<feature type="binding site" evidence="10">
    <location>
        <position position="309"/>
    </location>
    <ligand>
        <name>substrate</name>
    </ligand>
</feature>
<dbReference type="AlphaFoldDB" id="A0A806KJA9"/>
<dbReference type="InterPro" id="IPR012004">
    <property type="entry name" value="PyroP-dep_PFK_TP0108"/>
</dbReference>
<dbReference type="InterPro" id="IPR000023">
    <property type="entry name" value="Phosphofructokinase_dom"/>
</dbReference>
<organism evidence="12">
    <name type="scientific">uncultured bacterium contig00093</name>
    <dbReference type="NCBI Taxonomy" id="1181564"/>
    <lineage>
        <taxon>Bacteria</taxon>
        <taxon>environmental samples</taxon>
    </lineage>
</organism>
<evidence type="ECO:0000259" key="11">
    <source>
        <dbReference type="Pfam" id="PF00365"/>
    </source>
</evidence>
<name>A0A806KJA9_9BACT</name>
<feature type="domain" description="Phosphofructokinase" evidence="11">
    <location>
        <begin position="80"/>
        <end position="387"/>
    </location>
</feature>
<dbReference type="EC" id="2.7.1.11" evidence="10"/>
<dbReference type="InterPro" id="IPR050929">
    <property type="entry name" value="PFKA"/>
</dbReference>
<reference evidence="12" key="1">
    <citation type="submission" date="2012-03" db="EMBL/GenBank/DDBJ databases">
        <title>Functional metagenomics reveals considerable lignocellulase gene clusters in the gut microbiome of a wood-feeding higher termite.</title>
        <authorList>
            <person name="Liu N."/>
        </authorList>
    </citation>
    <scope>NUCLEOTIDE SEQUENCE</scope>
</reference>
<dbReference type="SUPFAM" id="SSF53784">
    <property type="entry name" value="Phosphofructokinase"/>
    <property type="match status" value="1"/>
</dbReference>
<keyword evidence="7 10" id="KW-0460">Magnesium</keyword>
<dbReference type="GO" id="GO:0005737">
    <property type="term" value="C:cytoplasm"/>
    <property type="evidence" value="ECO:0007669"/>
    <property type="project" value="UniProtKB-SubCell"/>
</dbReference>
<evidence type="ECO:0000256" key="5">
    <source>
        <dbReference type="ARBA" id="ARBA00022777"/>
    </source>
</evidence>
<sequence length="442" mass="48581">MSIRELDFTIQALGPGKYPSPIMLSKHHGDLIANYVSDEERVIFDINAVPGKSVTYEARHLIEKAGPRELVFFDPQNVNAAIVTCGGLCPGLNDVTRAIVMSLWHQYGVRKIWGVQFGYRGFLMEYGLPFVPLRHEVVSEIHRKGGTILGSSRGHGNRTADIVDRMEKEGINMLFTIGGDGTQRGTLRIAEEVERRGLNVTVVGIPKTIDNDLSFIEKSFGFETAVSLAVQAIHAAHVEAEGAPNGVGLVKVMGREAGFIAAYTVLGSGEVNYVLVPELRFDLEGDDGLFAHLERRLEKRGHAVIVVAEGAGQEHLHAASTEYDPSGNKKLGDIGHFLENRIKKHFADKGVEMNLKYIDPSYLIRAMPANPIDSIYCARLGTNAVHAAMAGKTKMLVSHVNDVFVHIPTELAVSKRNCIDPESPLWRDVIETTGQPPLMFNR</sequence>
<feature type="site" description="Important for substrate specificity; cannot use PPi as phosphoryl donor" evidence="10">
    <location>
        <position position="181"/>
    </location>
</feature>
<dbReference type="GO" id="GO:0005524">
    <property type="term" value="F:ATP binding"/>
    <property type="evidence" value="ECO:0007669"/>
    <property type="project" value="UniProtKB-KW"/>
</dbReference>
<feature type="binding site" evidence="10">
    <location>
        <begin position="362"/>
        <end position="365"/>
    </location>
    <ligand>
        <name>substrate</name>
    </ligand>
</feature>
<keyword evidence="8 10" id="KW-0324">Glycolysis</keyword>
<dbReference type="FunFam" id="3.40.50.450:FF:000002">
    <property type="entry name" value="ATP-dependent 6-phosphofructokinase"/>
    <property type="match status" value="1"/>
</dbReference>
<keyword evidence="10" id="KW-0963">Cytoplasm</keyword>
<dbReference type="Pfam" id="PF00365">
    <property type="entry name" value="PFK"/>
    <property type="match status" value="1"/>
</dbReference>
<evidence type="ECO:0000256" key="2">
    <source>
        <dbReference type="ARBA" id="ARBA00022679"/>
    </source>
</evidence>
<dbReference type="PANTHER" id="PTHR45770">
    <property type="entry name" value="ATP-DEPENDENT 6-PHOSPHOFRUCTOKINASE 1"/>
    <property type="match status" value="1"/>
</dbReference>
<dbReference type="GO" id="GO:0006002">
    <property type="term" value="P:fructose 6-phosphate metabolic process"/>
    <property type="evidence" value="ECO:0007669"/>
    <property type="project" value="InterPro"/>
</dbReference>
<feature type="binding site" evidence="10">
    <location>
        <begin position="208"/>
        <end position="210"/>
    </location>
    <ligand>
        <name>substrate</name>
    </ligand>
</feature>
<dbReference type="GO" id="GO:0003872">
    <property type="term" value="F:6-phosphofructokinase activity"/>
    <property type="evidence" value="ECO:0007669"/>
    <property type="project" value="UniProtKB-UniRule"/>
</dbReference>
<feature type="binding site" evidence="10">
    <location>
        <position position="180"/>
    </location>
    <ligand>
        <name>Mg(2+)</name>
        <dbReference type="ChEBI" id="CHEBI:18420"/>
        <note>catalytic</note>
    </ligand>
</feature>
<dbReference type="InterPro" id="IPR035966">
    <property type="entry name" value="PKF_sf"/>
</dbReference>
<feature type="active site" description="Proton acceptor" evidence="10">
    <location>
        <position position="210"/>
    </location>
</feature>
<keyword evidence="5 10" id="KW-0418">Kinase</keyword>
<evidence type="ECO:0000256" key="9">
    <source>
        <dbReference type="ARBA" id="ARBA00048070"/>
    </source>
</evidence>
<evidence type="ECO:0000256" key="10">
    <source>
        <dbReference type="HAMAP-Rule" id="MF_01981"/>
    </source>
</evidence>
<dbReference type="HAMAP" id="MF_01981">
    <property type="entry name" value="Phosphofructokinase_II_X"/>
    <property type="match status" value="1"/>
</dbReference>
<evidence type="ECO:0000256" key="7">
    <source>
        <dbReference type="ARBA" id="ARBA00022842"/>
    </source>
</evidence>
<protein>
    <recommendedName>
        <fullName evidence="10">ATP-dependent 6-phosphofructokinase</fullName>
        <shortName evidence="10">ATP-PFK</shortName>
        <shortName evidence="10">Phosphofructokinase</shortName>
        <ecNumber evidence="10">2.7.1.11</ecNumber>
    </recommendedName>
    <alternativeName>
        <fullName evidence="10">Phosphohexokinase</fullName>
    </alternativeName>
</protein>
<feature type="binding site" evidence="10">
    <location>
        <position position="87"/>
    </location>
    <ligand>
        <name>ATP</name>
        <dbReference type="ChEBI" id="CHEBI:30616"/>
    </ligand>
</feature>
<proteinExistence type="inferred from homology"/>
<comment type="function">
    <text evidence="10">Catalyzes the phosphorylation of D-fructose 6-phosphate to fructose 1,6-bisphosphate by ATP, the first committing step of glycolysis.</text>
</comment>
<comment type="catalytic activity">
    <reaction evidence="9 10">
        <text>beta-D-fructose 6-phosphate + ATP = beta-D-fructose 1,6-bisphosphate + ADP + H(+)</text>
        <dbReference type="Rhea" id="RHEA:16109"/>
        <dbReference type="ChEBI" id="CHEBI:15378"/>
        <dbReference type="ChEBI" id="CHEBI:30616"/>
        <dbReference type="ChEBI" id="CHEBI:32966"/>
        <dbReference type="ChEBI" id="CHEBI:57634"/>
        <dbReference type="ChEBI" id="CHEBI:456216"/>
        <dbReference type="EC" id="2.7.1.11"/>
    </reaction>
</comment>
<evidence type="ECO:0000256" key="8">
    <source>
        <dbReference type="ARBA" id="ARBA00023152"/>
    </source>
</evidence>
<dbReference type="Gene3D" id="3.40.50.450">
    <property type="match status" value="1"/>
</dbReference>
<dbReference type="GO" id="GO:0046872">
    <property type="term" value="F:metal ion binding"/>
    <property type="evidence" value="ECO:0007669"/>
    <property type="project" value="UniProtKB-KW"/>
</dbReference>
<keyword evidence="4 10" id="KW-0547">Nucleotide-binding</keyword>
<accession>A0A806KJA9</accession>
<dbReference type="UniPathway" id="UPA00109">
    <property type="reaction ID" value="UER00182"/>
</dbReference>